<dbReference type="Proteomes" id="UP000272474">
    <property type="component" value="Unassembled WGS sequence"/>
</dbReference>
<gene>
    <name evidence="3" type="ORF">D7294_19345</name>
</gene>
<dbReference type="AlphaFoldDB" id="A0A3A9YVJ6"/>
<feature type="region of interest" description="Disordered" evidence="1">
    <location>
        <begin position="207"/>
        <end position="237"/>
    </location>
</feature>
<evidence type="ECO:0000256" key="1">
    <source>
        <dbReference type="SAM" id="MobiDB-lite"/>
    </source>
</evidence>
<dbReference type="Gene3D" id="3.40.710.10">
    <property type="entry name" value="DD-peptidase/beta-lactamase superfamily"/>
    <property type="match status" value="1"/>
</dbReference>
<comment type="caution">
    <text evidence="3">The sequence shown here is derived from an EMBL/GenBank/DDBJ whole genome shotgun (WGS) entry which is preliminary data.</text>
</comment>
<dbReference type="SUPFAM" id="SSF56601">
    <property type="entry name" value="beta-lactamase/transpeptidase-like"/>
    <property type="match status" value="1"/>
</dbReference>
<name>A0A3A9YVJ6_9ACTN</name>
<reference evidence="3 4" key="1">
    <citation type="journal article" date="2014" name="Int. J. Syst. Evol. Microbiol.">
        <title>Streptomyces hoynatensis sp. nov., isolated from deep marine sediment.</title>
        <authorList>
            <person name="Veyisoglu A."/>
            <person name="Sahin N."/>
        </authorList>
    </citation>
    <scope>NUCLEOTIDE SEQUENCE [LARGE SCALE GENOMIC DNA]</scope>
    <source>
        <strain evidence="3 4">KCTC 29097</strain>
    </source>
</reference>
<keyword evidence="4" id="KW-1185">Reference proteome</keyword>
<sequence length="237" mass="24579">MAALPRRIDNPMCTRGLDPAGGTVVSTAADLGRFTSAHLMTPGTDVMRTLHAPAPGGVATMRGAGLGWMIWANAAQSSVRVGGANPGQSGLIAADPTTRTAVVVLSNSDQGVNAVTALLDAPGPVSGPKPQPAPADLSRYAGRYVSHAVTIEIIAAGDGLLARADGYPDIPLTPRDRRTFDSPAGPVAFLDSHDHGTPGSLRSRMRVMNRDDTARPRCPSPRVPARARSVRRQAGAK</sequence>
<organism evidence="3 4">
    <name type="scientific">Streptomyces hoynatensis</name>
    <dbReference type="NCBI Taxonomy" id="1141874"/>
    <lineage>
        <taxon>Bacteria</taxon>
        <taxon>Bacillati</taxon>
        <taxon>Actinomycetota</taxon>
        <taxon>Actinomycetes</taxon>
        <taxon>Kitasatosporales</taxon>
        <taxon>Streptomycetaceae</taxon>
        <taxon>Streptomyces</taxon>
    </lineage>
</organism>
<protein>
    <recommendedName>
        <fullName evidence="2">Beta-lactamase-related domain-containing protein</fullName>
    </recommendedName>
</protein>
<proteinExistence type="predicted"/>
<feature type="domain" description="Beta-lactamase-related" evidence="2">
    <location>
        <begin position="12"/>
        <end position="111"/>
    </location>
</feature>
<accession>A0A3A9YVJ6</accession>
<dbReference type="InterPro" id="IPR012338">
    <property type="entry name" value="Beta-lactam/transpept-like"/>
</dbReference>
<dbReference type="Pfam" id="PF00144">
    <property type="entry name" value="Beta-lactamase"/>
    <property type="match status" value="1"/>
</dbReference>
<dbReference type="InterPro" id="IPR001466">
    <property type="entry name" value="Beta-lactam-related"/>
</dbReference>
<evidence type="ECO:0000313" key="3">
    <source>
        <dbReference type="EMBL" id="RKN40073.1"/>
    </source>
</evidence>
<evidence type="ECO:0000259" key="2">
    <source>
        <dbReference type="Pfam" id="PF00144"/>
    </source>
</evidence>
<evidence type="ECO:0000313" key="4">
    <source>
        <dbReference type="Proteomes" id="UP000272474"/>
    </source>
</evidence>
<dbReference type="EMBL" id="RBAL01000011">
    <property type="protein sequence ID" value="RKN40073.1"/>
    <property type="molecule type" value="Genomic_DNA"/>
</dbReference>